<feature type="region of interest" description="Disordered" evidence="1">
    <location>
        <begin position="150"/>
        <end position="200"/>
    </location>
</feature>
<organism evidence="2">
    <name type="scientific">Megaviridae environmental sample</name>
    <dbReference type="NCBI Taxonomy" id="1737588"/>
    <lineage>
        <taxon>Viruses</taxon>
        <taxon>Varidnaviria</taxon>
        <taxon>Bamfordvirae</taxon>
        <taxon>Nucleocytoviricota</taxon>
        <taxon>Megaviricetes</taxon>
        <taxon>Imitervirales</taxon>
        <taxon>Mimiviridae</taxon>
        <taxon>environmental samples</taxon>
    </lineage>
</organism>
<protein>
    <submittedName>
        <fullName evidence="2">Uncharacterized protein</fullName>
    </submittedName>
</protein>
<proteinExistence type="predicted"/>
<accession>A0A5J6VNE4</accession>
<evidence type="ECO:0000313" key="2">
    <source>
        <dbReference type="EMBL" id="QFG74951.1"/>
    </source>
</evidence>
<reference evidence="2" key="1">
    <citation type="journal article" date="2019" name="Philos. Trans. R. Soc. Lond., B, Biol. Sci.">
        <title>Targeted metagenomic recovery of four divergent viruses reveals shared and distinctive characteristics of giant viruses of marine eukaryotes.</title>
        <authorList>
            <person name="Needham D.M."/>
            <person name="Poirier C."/>
            <person name="Hehenberger E."/>
            <person name="Jimenez V."/>
            <person name="Swalwell J.E."/>
            <person name="Santoro A.E."/>
            <person name="Worden A.Z."/>
        </authorList>
    </citation>
    <scope>NUCLEOTIDE SEQUENCE</scope>
    <source>
        <strain evidence="2">OPacV-421</strain>
    </source>
</reference>
<name>A0A5J6VNE4_9VIRU</name>
<dbReference type="EMBL" id="MN448295">
    <property type="protein sequence ID" value="QFG74951.1"/>
    <property type="molecule type" value="Genomic_DNA"/>
</dbReference>
<sequence length="271" mass="30861">MQDKSVEKVVEELSTIYNFDLSEALTRLELTNKNSHSSSKSKLVLPWTGKVCETTCKGLKLYHRLFVQCPNNQDKHSVYCKTCIKRGLKYGTVEDRLKVGELEYVDPTGIKVVPYANVMEKLGITKDEALREASLQNITIPEAQFEKHISKRGRPKKQIIQVSDTESETSQDTDHSHPQESVIKKIPKKRGRPKKQQKQVKVDIGDEIASNILKIDNSIVLKTQNVKVVKITIKHTDYLICMSNNKLYDISTQEEVGYWNSAIEQIEALDS</sequence>
<feature type="compositionally biased region" description="Basic residues" evidence="1">
    <location>
        <begin position="185"/>
        <end position="198"/>
    </location>
</feature>
<evidence type="ECO:0000256" key="1">
    <source>
        <dbReference type="SAM" id="MobiDB-lite"/>
    </source>
</evidence>